<dbReference type="NCBIfam" id="TIGR01898">
    <property type="entry name" value="cas_TM1791_cmr6"/>
    <property type="match status" value="1"/>
</dbReference>
<accession>I0I7V8</accession>
<dbReference type="HOGENOM" id="CLU_053305_2_0_0"/>
<evidence type="ECO:0000256" key="2">
    <source>
        <dbReference type="SAM" id="MobiDB-lite"/>
    </source>
</evidence>
<reference evidence="4 5" key="1">
    <citation type="submission" date="2012-02" db="EMBL/GenBank/DDBJ databases">
        <title>Complete genome sequence of Caldilinea aerophila DSM 14535 (= NBRC 102666).</title>
        <authorList>
            <person name="Oguchi A."/>
            <person name="Hosoyama A."/>
            <person name="Sekine M."/>
            <person name="Fukai R."/>
            <person name="Kato Y."/>
            <person name="Nakamura S."/>
            <person name="Hanada S."/>
            <person name="Yamazaki S."/>
            <person name="Fujita N."/>
        </authorList>
    </citation>
    <scope>NUCLEOTIDE SEQUENCE [LARGE SCALE GENOMIC DNA]</scope>
    <source>
        <strain evidence="5">DSM 14535 / JCM 11387 / NBRC 104270 / STL-6-O1</strain>
    </source>
</reference>
<keyword evidence="1" id="KW-0051">Antiviral defense</keyword>
<feature type="domain" description="CRISPR type III-associated protein" evidence="3">
    <location>
        <begin position="127"/>
        <end position="308"/>
    </location>
</feature>
<dbReference type="KEGG" id="cap:CLDAP_33060"/>
<dbReference type="GO" id="GO:0051607">
    <property type="term" value="P:defense response to virus"/>
    <property type="evidence" value="ECO:0007669"/>
    <property type="project" value="UniProtKB-KW"/>
</dbReference>
<dbReference type="STRING" id="926550.CLDAP_33060"/>
<evidence type="ECO:0000313" key="5">
    <source>
        <dbReference type="Proteomes" id="UP000007880"/>
    </source>
</evidence>
<dbReference type="Gene3D" id="2.40.50.140">
    <property type="entry name" value="Nucleic acid-binding proteins"/>
    <property type="match status" value="1"/>
</dbReference>
<organism evidence="4 5">
    <name type="scientific">Caldilinea aerophila (strain DSM 14535 / JCM 11387 / NBRC 104270 / STL-6-O1)</name>
    <dbReference type="NCBI Taxonomy" id="926550"/>
    <lineage>
        <taxon>Bacteria</taxon>
        <taxon>Bacillati</taxon>
        <taxon>Chloroflexota</taxon>
        <taxon>Caldilineae</taxon>
        <taxon>Caldilineales</taxon>
        <taxon>Caldilineaceae</taxon>
        <taxon>Caldilinea</taxon>
    </lineage>
</organism>
<dbReference type="InterPro" id="IPR005537">
    <property type="entry name" value="RAMP_III_fam"/>
</dbReference>
<dbReference type="PANTHER" id="PTHR39965">
    <property type="entry name" value="CRISPR SYSTEM CMR SUBUNIT CMR6"/>
    <property type="match status" value="1"/>
</dbReference>
<keyword evidence="5" id="KW-1185">Reference proteome</keyword>
<dbReference type="EMBL" id="AP012337">
    <property type="protein sequence ID" value="BAM01346.1"/>
    <property type="molecule type" value="Genomic_DNA"/>
</dbReference>
<gene>
    <name evidence="4" type="ordered locus">CLDAP_33060</name>
</gene>
<dbReference type="PANTHER" id="PTHR39965:SF1">
    <property type="entry name" value="CRISPR SYSTEM CMR SUBUNIT CMR6"/>
    <property type="match status" value="1"/>
</dbReference>
<dbReference type="Proteomes" id="UP000007880">
    <property type="component" value="Chromosome"/>
</dbReference>
<dbReference type="PATRIC" id="fig|926550.5.peg.3572"/>
<evidence type="ECO:0000313" key="4">
    <source>
        <dbReference type="EMBL" id="BAM01346.1"/>
    </source>
</evidence>
<protein>
    <recommendedName>
        <fullName evidence="3">CRISPR type III-associated protein domain-containing protein</fullName>
    </recommendedName>
</protein>
<dbReference type="InterPro" id="IPR012340">
    <property type="entry name" value="NA-bd_OB-fold"/>
</dbReference>
<dbReference type="Pfam" id="PF03787">
    <property type="entry name" value="RAMPs"/>
    <property type="match status" value="1"/>
</dbReference>
<evidence type="ECO:0000259" key="3">
    <source>
        <dbReference type="Pfam" id="PF03787"/>
    </source>
</evidence>
<feature type="region of interest" description="Disordered" evidence="2">
    <location>
        <begin position="1"/>
        <end position="31"/>
    </location>
</feature>
<evidence type="ECO:0000256" key="1">
    <source>
        <dbReference type="ARBA" id="ARBA00023118"/>
    </source>
</evidence>
<dbReference type="eggNOG" id="COG1604">
    <property type="taxonomic scope" value="Bacteria"/>
</dbReference>
<proteinExistence type="predicted"/>
<name>I0I7V8_CALAS</name>
<dbReference type="InterPro" id="IPR010172">
    <property type="entry name" value="CRISPR-assoc_prot_TM1791"/>
</dbReference>
<dbReference type="OrthoDB" id="9813956at2"/>
<feature type="compositionally biased region" description="Basic residues" evidence="2">
    <location>
        <begin position="1"/>
        <end position="10"/>
    </location>
</feature>
<dbReference type="RefSeq" id="WP_014434572.1">
    <property type="nucleotide sequence ID" value="NC_017079.1"/>
</dbReference>
<sequence length="418" mass="46970">MRQQRPRNRPTQRPSGRTPDAQSEVRYPIPAASAQAFARRDQNRPQNPGLIFDRFALDWSHQSTLKRDGLEAVRRAAERVDEQLLREWNTRWQACARAANGEPFGLKTDWRFIAGLGRKGSLEVGFTFHRYGFPILPGSSVKGVARAWALLQIAEKVGTTELKELDGILSADGDKERKKYEDWKAKRLPEVQKLADDFRTIFGTTAVAGRAVFFDAIPARKPTLELDIMNPHYPKYYNGEEFPTDWQSPVPVYFLTVAANTEFCFAVGWRGALDEEGRRLHNLAQHWLIGGLTELGAGAKTSAGYGYFLPPQPAQPAGAMSQWPASAQAPQPAPVSPTPALLATPVPPEELVWRTGTVREYRPDKRAGRLVDDETGEELPFHQEAIEEKGWSPGKKHKVRYAVVEREGRRVVIKLRKA</sequence>
<dbReference type="AlphaFoldDB" id="I0I7V8"/>